<protein>
    <submittedName>
        <fullName evidence="3">Uncharacterized protein</fullName>
    </submittedName>
</protein>
<organism evidence="3 4">
    <name type="scientific">Drosophila madeirensis</name>
    <name type="common">Fruit fly</name>
    <dbReference type="NCBI Taxonomy" id="30013"/>
    <lineage>
        <taxon>Eukaryota</taxon>
        <taxon>Metazoa</taxon>
        <taxon>Ecdysozoa</taxon>
        <taxon>Arthropoda</taxon>
        <taxon>Hexapoda</taxon>
        <taxon>Insecta</taxon>
        <taxon>Pterygota</taxon>
        <taxon>Neoptera</taxon>
        <taxon>Endopterygota</taxon>
        <taxon>Diptera</taxon>
        <taxon>Brachycera</taxon>
        <taxon>Muscomorpha</taxon>
        <taxon>Ephydroidea</taxon>
        <taxon>Drosophilidae</taxon>
        <taxon>Drosophila</taxon>
        <taxon>Sophophora</taxon>
    </lineage>
</organism>
<feature type="chain" id="PRO_5043897103" evidence="2">
    <location>
        <begin position="47"/>
        <end position="205"/>
    </location>
</feature>
<dbReference type="AlphaFoldDB" id="A0AAU9G269"/>
<evidence type="ECO:0000313" key="3">
    <source>
        <dbReference type="EMBL" id="BFG01777.1"/>
    </source>
</evidence>
<evidence type="ECO:0000313" key="4">
    <source>
        <dbReference type="Proteomes" id="UP001500889"/>
    </source>
</evidence>
<dbReference type="EMBL" id="AP029266">
    <property type="protein sequence ID" value="BFG01777.1"/>
    <property type="molecule type" value="Genomic_DNA"/>
</dbReference>
<name>A0AAU9G269_DROMD</name>
<feature type="signal peptide" evidence="2">
    <location>
        <begin position="1"/>
        <end position="46"/>
    </location>
</feature>
<keyword evidence="4" id="KW-1185">Reference proteome</keyword>
<proteinExistence type="predicted"/>
<dbReference type="Proteomes" id="UP001500889">
    <property type="component" value="Chromosome A"/>
</dbReference>
<sequence length="205" mass="23286">MGNKIIKACTKVQRELPKNWLQKMQHSKSLNLILLVSLLLMGLAMAQEDRSSNAPHVRHKRGIFWDFFQKMVITKNLIVDQYTDTRNTLNDIYNTVNEQFSDPGPEKPTNRPRTTTEKSSISGEESGGGSSDEPTTTEGFQISRYELGRILGRNFRGLQRLAKSEFQVALNATKYNLMEYKAEADQQFANSLAVEKKNKLKSLKG</sequence>
<accession>A0AAU9G269</accession>
<feature type="region of interest" description="Disordered" evidence="1">
    <location>
        <begin position="96"/>
        <end position="139"/>
    </location>
</feature>
<evidence type="ECO:0000256" key="2">
    <source>
        <dbReference type="SAM" id="SignalP"/>
    </source>
</evidence>
<gene>
    <name evidence="3" type="ORF">DMAD_01450</name>
</gene>
<evidence type="ECO:0000256" key="1">
    <source>
        <dbReference type="SAM" id="MobiDB-lite"/>
    </source>
</evidence>
<keyword evidence="2" id="KW-0732">Signal</keyword>
<reference evidence="3 4" key="1">
    <citation type="submission" date="2024-02" db="EMBL/GenBank/DDBJ databases">
        <title>A chromosome-level genome assembly of Drosophila madeirensis, a fruit fly species endemic to Madeira island.</title>
        <authorList>
            <person name="Tomihara K."/>
            <person name="Llopart A."/>
            <person name="Yamamoto D."/>
        </authorList>
    </citation>
    <scope>NUCLEOTIDE SEQUENCE [LARGE SCALE GENOMIC DNA]</scope>
    <source>
        <strain evidence="3 4">RF1</strain>
    </source>
</reference>